<feature type="transmembrane region" description="Helical" evidence="1">
    <location>
        <begin position="283"/>
        <end position="302"/>
    </location>
</feature>
<keyword evidence="1" id="KW-1133">Transmembrane helix</keyword>
<accession>A0ABW7CH48</accession>
<dbReference type="Proteomes" id="UP001605250">
    <property type="component" value="Unassembled WGS sequence"/>
</dbReference>
<proteinExistence type="predicted"/>
<evidence type="ECO:0000313" key="2">
    <source>
        <dbReference type="EMBL" id="MFG6075225.1"/>
    </source>
</evidence>
<evidence type="ECO:0000256" key="1">
    <source>
        <dbReference type="SAM" id="Phobius"/>
    </source>
</evidence>
<keyword evidence="1" id="KW-0812">Transmembrane</keyword>
<comment type="caution">
    <text evidence="2">The sequence shown here is derived from an EMBL/GenBank/DDBJ whole genome shotgun (WGS) entry which is preliminary data.</text>
</comment>
<keyword evidence="1" id="KW-0472">Membrane</keyword>
<feature type="transmembrane region" description="Helical" evidence="1">
    <location>
        <begin position="314"/>
        <end position="336"/>
    </location>
</feature>
<sequence length="360" mass="39673">MIGLASQEEGEDKSTTLLPDEVLVPGISRFEQLCRKLIAEATSTLSRWYPAGGVTVIVQTSSATENTAQEQRERIIAIWQQQALPWKVTVQILPTTFPFEYWNKQLPELKHPVLVLALHYRQPGETQAEMAGALLLMPPSLLPSAARTDALKLFRAMPLQTNKLTAELKELRDMVQQPAEAIRLIWFSGLTAPQRQLLATATHGLSLHLSGLAPMAGLIDFDRGSEQYGHLASWLMMVAAAETADYETGSHWLVWADDKQAWAMAAGIETAVPYQRSEMALTAPFPAGGITLAVLLHSVLLWCLGSKYPVWLFSWWGASCVLLMLGIMLPGIALLLRKSVARLLLPAFIRTAAKQGSKVK</sequence>
<evidence type="ECO:0000313" key="3">
    <source>
        <dbReference type="Proteomes" id="UP001605250"/>
    </source>
</evidence>
<gene>
    <name evidence="2" type="ORF">AB3U87_02480</name>
</gene>
<organism evidence="2 3">
    <name type="scientific">Erwinia plantamica</name>
    <dbReference type="NCBI Taxonomy" id="3237104"/>
    <lineage>
        <taxon>Bacteria</taxon>
        <taxon>Pseudomonadati</taxon>
        <taxon>Pseudomonadota</taxon>
        <taxon>Gammaproteobacteria</taxon>
        <taxon>Enterobacterales</taxon>
        <taxon>Erwiniaceae</taxon>
        <taxon>Erwinia</taxon>
    </lineage>
</organism>
<name>A0ABW7CH48_9GAMM</name>
<dbReference type="RefSeq" id="WP_394148286.1">
    <property type="nucleotide sequence ID" value="NZ_JBGCUC010000002.1"/>
</dbReference>
<keyword evidence="3" id="KW-1185">Reference proteome</keyword>
<dbReference type="EMBL" id="JBGCUC010000002">
    <property type="protein sequence ID" value="MFG6075225.1"/>
    <property type="molecule type" value="Genomic_DNA"/>
</dbReference>
<reference evidence="2 3" key="1">
    <citation type="submission" date="2024-07" db="EMBL/GenBank/DDBJ databases">
        <title>Novel bacterial strain Erwinia sp. OPT-41 promoting growth of various crops.</title>
        <authorList>
            <person name="Egorshina A."/>
            <person name="Lukyantsev M.A."/>
            <person name="Golubev S.N."/>
            <person name="Muratova A.Y."/>
            <person name="Bulygina E.A."/>
        </authorList>
    </citation>
    <scope>NUCLEOTIDE SEQUENCE [LARGE SCALE GENOMIC DNA]</scope>
    <source>
        <strain evidence="2 3">OPT-41</strain>
    </source>
</reference>
<protein>
    <submittedName>
        <fullName evidence="2">Uncharacterized protein</fullName>
    </submittedName>
</protein>